<dbReference type="PANTHER" id="PTHR11228:SF7">
    <property type="entry name" value="PQQA PEPTIDE CYCLASE"/>
    <property type="match status" value="1"/>
</dbReference>
<keyword evidence="2" id="KW-1185">Reference proteome</keyword>
<dbReference type="AlphaFoldDB" id="A0A2T1C113"/>
<organism evidence="1 2">
    <name type="scientific">Merismopedia glauca CCAP 1448/3</name>
    <dbReference type="NCBI Taxonomy" id="1296344"/>
    <lineage>
        <taxon>Bacteria</taxon>
        <taxon>Bacillati</taxon>
        <taxon>Cyanobacteriota</taxon>
        <taxon>Cyanophyceae</taxon>
        <taxon>Synechococcales</taxon>
        <taxon>Merismopediaceae</taxon>
        <taxon>Merismopedia</taxon>
    </lineage>
</organism>
<dbReference type="SUPFAM" id="SSF102114">
    <property type="entry name" value="Radical SAM enzymes"/>
    <property type="match status" value="1"/>
</dbReference>
<reference evidence="1 2" key="1">
    <citation type="submission" date="2018-02" db="EMBL/GenBank/DDBJ databases">
        <authorList>
            <person name="Cohen D.B."/>
            <person name="Kent A.D."/>
        </authorList>
    </citation>
    <scope>NUCLEOTIDE SEQUENCE [LARGE SCALE GENOMIC DNA]</scope>
    <source>
        <strain evidence="1 2">CCAP 1448/3</strain>
    </source>
</reference>
<dbReference type="PANTHER" id="PTHR11228">
    <property type="entry name" value="RADICAL SAM DOMAIN PROTEIN"/>
    <property type="match status" value="1"/>
</dbReference>
<comment type="caution">
    <text evidence="1">The sequence shown here is derived from an EMBL/GenBank/DDBJ whole genome shotgun (WGS) entry which is preliminary data.</text>
</comment>
<dbReference type="InterPro" id="IPR013785">
    <property type="entry name" value="Aldolase_TIM"/>
</dbReference>
<dbReference type="Proteomes" id="UP000238762">
    <property type="component" value="Unassembled WGS sequence"/>
</dbReference>
<reference evidence="1 2" key="2">
    <citation type="submission" date="2018-03" db="EMBL/GenBank/DDBJ databases">
        <title>The ancient ancestry and fast evolution of plastids.</title>
        <authorList>
            <person name="Moore K.R."/>
            <person name="Magnabosco C."/>
            <person name="Momper L."/>
            <person name="Gold D.A."/>
            <person name="Bosak T."/>
            <person name="Fournier G.P."/>
        </authorList>
    </citation>
    <scope>NUCLEOTIDE SEQUENCE [LARGE SCALE GENOMIC DNA]</scope>
    <source>
        <strain evidence="1 2">CCAP 1448/3</strain>
    </source>
</reference>
<dbReference type="RefSeq" id="WP_106289569.1">
    <property type="nucleotide sequence ID" value="NZ_CAWNTC010000107.1"/>
</dbReference>
<evidence type="ECO:0000313" key="2">
    <source>
        <dbReference type="Proteomes" id="UP000238762"/>
    </source>
</evidence>
<gene>
    <name evidence="1" type="ORF">C7B64_15515</name>
</gene>
<name>A0A2T1C113_9CYAN</name>
<sequence>MAPLVANYYLTNRIYLDPESSLAEDMTAVEDANLTDVARNLSDLRRLGVKYINLAGTEPLLYADIQQVLTLAKEQGLVVSLSTSPNLYLKQARKIKGLVDYLNFSLDDDNIIFSDKSASIEAGGSLLAGIELARSLGEYPVLNFTINLQNYHYLEAIAKLSQSFGVRVWLILNSLGAIGEDSPVSHHISGMSAVIEAVTHKYSHIGYNKAALAFLQAGGNDRQNPRCQAVDAAISISTDDRLLMPCSHIAQTAIPIEGKLFDLYQSSPIIEKSRKFQGKMPPCQGCTLWTYMIPSFFIGVDKYWWLNQLTYAGEVLARRRFLQRA</sequence>
<dbReference type="InterPro" id="IPR058240">
    <property type="entry name" value="rSAM_sf"/>
</dbReference>
<proteinExistence type="predicted"/>
<dbReference type="Gene3D" id="3.20.20.70">
    <property type="entry name" value="Aldolase class I"/>
    <property type="match status" value="1"/>
</dbReference>
<accession>A0A2T1C113</accession>
<protein>
    <submittedName>
        <fullName evidence="1">Radical SAM protein</fullName>
    </submittedName>
</protein>
<dbReference type="EMBL" id="PVWJ01000079">
    <property type="protein sequence ID" value="PSB01959.1"/>
    <property type="molecule type" value="Genomic_DNA"/>
</dbReference>
<evidence type="ECO:0000313" key="1">
    <source>
        <dbReference type="EMBL" id="PSB01959.1"/>
    </source>
</evidence>
<dbReference type="OrthoDB" id="9810775at2"/>
<dbReference type="InterPro" id="IPR050377">
    <property type="entry name" value="Radical_SAM_PqqE_MftC-like"/>
</dbReference>